<organism evidence="1 2">
    <name type="scientific">Portunus trituberculatus</name>
    <name type="common">Swimming crab</name>
    <name type="synonym">Neptunus trituberculatus</name>
    <dbReference type="NCBI Taxonomy" id="210409"/>
    <lineage>
        <taxon>Eukaryota</taxon>
        <taxon>Metazoa</taxon>
        <taxon>Ecdysozoa</taxon>
        <taxon>Arthropoda</taxon>
        <taxon>Crustacea</taxon>
        <taxon>Multicrustacea</taxon>
        <taxon>Malacostraca</taxon>
        <taxon>Eumalacostraca</taxon>
        <taxon>Eucarida</taxon>
        <taxon>Decapoda</taxon>
        <taxon>Pleocyemata</taxon>
        <taxon>Brachyura</taxon>
        <taxon>Eubrachyura</taxon>
        <taxon>Portunoidea</taxon>
        <taxon>Portunidae</taxon>
        <taxon>Portuninae</taxon>
        <taxon>Portunus</taxon>
    </lineage>
</organism>
<dbReference type="AlphaFoldDB" id="A0A5B7GLG5"/>
<comment type="caution">
    <text evidence="1">The sequence shown here is derived from an EMBL/GenBank/DDBJ whole genome shotgun (WGS) entry which is preliminary data.</text>
</comment>
<evidence type="ECO:0000313" key="2">
    <source>
        <dbReference type="Proteomes" id="UP000324222"/>
    </source>
</evidence>
<dbReference type="Proteomes" id="UP000324222">
    <property type="component" value="Unassembled WGS sequence"/>
</dbReference>
<proteinExistence type="predicted"/>
<evidence type="ECO:0000313" key="1">
    <source>
        <dbReference type="EMBL" id="MPC57818.1"/>
    </source>
</evidence>
<reference evidence="1 2" key="1">
    <citation type="submission" date="2019-05" db="EMBL/GenBank/DDBJ databases">
        <title>Another draft genome of Portunus trituberculatus and its Hox gene families provides insights of decapod evolution.</title>
        <authorList>
            <person name="Jeong J.-H."/>
            <person name="Song I."/>
            <person name="Kim S."/>
            <person name="Choi T."/>
            <person name="Kim D."/>
            <person name="Ryu S."/>
            <person name="Kim W."/>
        </authorList>
    </citation>
    <scope>NUCLEOTIDE SEQUENCE [LARGE SCALE GENOMIC DNA]</scope>
    <source>
        <tissue evidence="1">Muscle</tissue>
    </source>
</reference>
<name>A0A5B7GLG5_PORTR</name>
<sequence length="57" mass="6262">MKATHELKGVTRRSTNASLSALLSVFMRDFTSCITKRSFLGGKACKKTNRNLGLLTT</sequence>
<gene>
    <name evidence="1" type="ORF">E2C01_051806</name>
</gene>
<keyword evidence="2" id="KW-1185">Reference proteome</keyword>
<protein>
    <submittedName>
        <fullName evidence="1">Uncharacterized protein</fullName>
    </submittedName>
</protein>
<accession>A0A5B7GLG5</accession>
<dbReference type="EMBL" id="VSRR010015109">
    <property type="protein sequence ID" value="MPC57818.1"/>
    <property type="molecule type" value="Genomic_DNA"/>
</dbReference>